<dbReference type="AlphaFoldDB" id="A0A8T0H848"/>
<evidence type="ECO:0000313" key="2">
    <source>
        <dbReference type="EMBL" id="KAG0566534.1"/>
    </source>
</evidence>
<organism evidence="2 3">
    <name type="scientific">Ceratodon purpureus</name>
    <name type="common">Fire moss</name>
    <name type="synonym">Dicranum purpureum</name>
    <dbReference type="NCBI Taxonomy" id="3225"/>
    <lineage>
        <taxon>Eukaryota</taxon>
        <taxon>Viridiplantae</taxon>
        <taxon>Streptophyta</taxon>
        <taxon>Embryophyta</taxon>
        <taxon>Bryophyta</taxon>
        <taxon>Bryophytina</taxon>
        <taxon>Bryopsida</taxon>
        <taxon>Dicranidae</taxon>
        <taxon>Pseudoditrichales</taxon>
        <taxon>Ditrichaceae</taxon>
        <taxon>Ceratodon</taxon>
    </lineage>
</organism>
<keyword evidence="3" id="KW-1185">Reference proteome</keyword>
<reference evidence="2" key="1">
    <citation type="submission" date="2020-06" db="EMBL/GenBank/DDBJ databases">
        <title>WGS assembly of Ceratodon purpureus strain R40.</title>
        <authorList>
            <person name="Carey S.B."/>
            <person name="Jenkins J."/>
            <person name="Shu S."/>
            <person name="Lovell J.T."/>
            <person name="Sreedasyam A."/>
            <person name="Maumus F."/>
            <person name="Tiley G.P."/>
            <person name="Fernandez-Pozo N."/>
            <person name="Barry K."/>
            <person name="Chen C."/>
            <person name="Wang M."/>
            <person name="Lipzen A."/>
            <person name="Daum C."/>
            <person name="Saski C.A."/>
            <person name="Payton A.C."/>
            <person name="Mcbreen J.C."/>
            <person name="Conrad R.E."/>
            <person name="Kollar L.M."/>
            <person name="Olsson S."/>
            <person name="Huttunen S."/>
            <person name="Landis J.B."/>
            <person name="Wickett N.J."/>
            <person name="Johnson M.G."/>
            <person name="Rensing S.A."/>
            <person name="Grimwood J."/>
            <person name="Schmutz J."/>
            <person name="Mcdaniel S.F."/>
        </authorList>
    </citation>
    <scope>NUCLEOTIDE SEQUENCE</scope>
    <source>
        <strain evidence="2">R40</strain>
    </source>
</reference>
<feature type="signal peptide" evidence="1">
    <location>
        <begin position="1"/>
        <end position="24"/>
    </location>
</feature>
<comment type="caution">
    <text evidence="2">The sequence shown here is derived from an EMBL/GenBank/DDBJ whole genome shotgun (WGS) entry which is preliminary data.</text>
</comment>
<feature type="chain" id="PRO_5035895340" evidence="1">
    <location>
        <begin position="25"/>
        <end position="83"/>
    </location>
</feature>
<proteinExistence type="predicted"/>
<protein>
    <submittedName>
        <fullName evidence="2">Uncharacterized protein</fullName>
    </submittedName>
</protein>
<sequence length="83" mass="10187">MQGISELFVLTHILPLRFIAPGYATREDLETPSNHLRLFDCPQWSYRLPYWLQRMQTRCDWTRRFANNLQWLQCNSWRCIARR</sequence>
<evidence type="ECO:0000256" key="1">
    <source>
        <dbReference type="SAM" id="SignalP"/>
    </source>
</evidence>
<accession>A0A8T0H848</accession>
<gene>
    <name evidence="2" type="ORF">KC19_7G070500</name>
</gene>
<name>A0A8T0H848_CERPU</name>
<dbReference type="EMBL" id="CM026428">
    <property type="protein sequence ID" value="KAG0566534.1"/>
    <property type="molecule type" value="Genomic_DNA"/>
</dbReference>
<dbReference type="Proteomes" id="UP000822688">
    <property type="component" value="Chromosome 7"/>
</dbReference>
<evidence type="ECO:0000313" key="3">
    <source>
        <dbReference type="Proteomes" id="UP000822688"/>
    </source>
</evidence>
<keyword evidence="1" id="KW-0732">Signal</keyword>